<evidence type="ECO:0000256" key="6">
    <source>
        <dbReference type="SAM" id="MobiDB-lite"/>
    </source>
</evidence>
<dbReference type="InterPro" id="IPR004345">
    <property type="entry name" value="TB2_DP1_HVA22"/>
</dbReference>
<evidence type="ECO:0000256" key="1">
    <source>
        <dbReference type="ARBA" id="ARBA00004141"/>
    </source>
</evidence>
<keyword evidence="4" id="KW-1133">Transmembrane helix</keyword>
<keyword evidence="8" id="KW-1185">Reference proteome</keyword>
<evidence type="ECO:0000256" key="4">
    <source>
        <dbReference type="ARBA" id="ARBA00022989"/>
    </source>
</evidence>
<keyword evidence="5" id="KW-0472">Membrane</keyword>
<evidence type="ECO:0000256" key="3">
    <source>
        <dbReference type="ARBA" id="ARBA00022692"/>
    </source>
</evidence>
<evidence type="ECO:0000313" key="8">
    <source>
        <dbReference type="Proteomes" id="UP001165121"/>
    </source>
</evidence>
<sequence>MSLVGQFAARQLCMALGYVYPLCASVEALRTRQEQELLQWIAFWYFSSLFSSLSCRESFVFFFLRRRWALLAFGGADGRLCNLALRAFRAVNAAFWILETVGGTVISWVPFYLEAKIVALAWLVLPSYRGALLLHQKWLAPAFQQHEQVIDHTIADLKRRAGEKMVQVCKDTAVIALRNSSDVVAQSQQYVAAQLVQQALGKLQPATSAEAPAECLRLPSLLSAVATAATGAVTSITAGPKQEPRDERAEKKEKETTRSTKESKGEDDTQEKQSSTSSRTDKAKQVLEQFKKLMVKGFQLKYHPSAGLVKDRALLLESPNCRYVSFMSARGTGSVDSKKKAARLLLHNLRRVSVSVVDESAMHAKMVEDEEVDAKKAFVMDNGKAVMLFEAESLKNRDLLVAGLRLLINEHKKRDTVALNKLCSAVKHVTMRKAIAQLHSNAERRLR</sequence>
<dbReference type="GO" id="GO:0016020">
    <property type="term" value="C:membrane"/>
    <property type="evidence" value="ECO:0007669"/>
    <property type="project" value="UniProtKB-SubCell"/>
</dbReference>
<dbReference type="PANTHER" id="PTHR12300">
    <property type="entry name" value="HVA22-LIKE PROTEINS"/>
    <property type="match status" value="1"/>
</dbReference>
<feature type="compositionally biased region" description="Basic and acidic residues" evidence="6">
    <location>
        <begin position="242"/>
        <end position="271"/>
    </location>
</feature>
<dbReference type="Proteomes" id="UP001165121">
    <property type="component" value="Unassembled WGS sequence"/>
</dbReference>
<dbReference type="PANTHER" id="PTHR12300:SF161">
    <property type="entry name" value="RECEPTOR EXPRESSION-ENHANCING PROTEIN"/>
    <property type="match status" value="1"/>
</dbReference>
<name>A0A9W6UB52_9STRA</name>
<evidence type="ECO:0000313" key="7">
    <source>
        <dbReference type="EMBL" id="GMF28646.1"/>
    </source>
</evidence>
<comment type="subcellular location">
    <subcellularLocation>
        <location evidence="1">Membrane</location>
        <topology evidence="1">Multi-pass membrane protein</topology>
    </subcellularLocation>
</comment>
<accession>A0A9W6UB52</accession>
<dbReference type="EMBL" id="BSXT01000492">
    <property type="protein sequence ID" value="GMF28646.1"/>
    <property type="molecule type" value="Genomic_DNA"/>
</dbReference>
<protein>
    <submittedName>
        <fullName evidence="7">Unnamed protein product</fullName>
    </submittedName>
</protein>
<dbReference type="OrthoDB" id="434647at2759"/>
<keyword evidence="3" id="KW-0812">Transmembrane</keyword>
<proteinExistence type="inferred from homology"/>
<evidence type="ECO:0000256" key="5">
    <source>
        <dbReference type="ARBA" id="ARBA00023136"/>
    </source>
</evidence>
<dbReference type="Pfam" id="PF03134">
    <property type="entry name" value="TB2_DP1_HVA22"/>
    <property type="match status" value="1"/>
</dbReference>
<evidence type="ECO:0000256" key="2">
    <source>
        <dbReference type="ARBA" id="ARBA00008573"/>
    </source>
</evidence>
<dbReference type="AlphaFoldDB" id="A0A9W6UB52"/>
<feature type="region of interest" description="Disordered" evidence="6">
    <location>
        <begin position="235"/>
        <end position="283"/>
    </location>
</feature>
<organism evidence="7 8">
    <name type="scientific">Phytophthora fragariaefolia</name>
    <dbReference type="NCBI Taxonomy" id="1490495"/>
    <lineage>
        <taxon>Eukaryota</taxon>
        <taxon>Sar</taxon>
        <taxon>Stramenopiles</taxon>
        <taxon>Oomycota</taxon>
        <taxon>Peronosporomycetes</taxon>
        <taxon>Peronosporales</taxon>
        <taxon>Peronosporaceae</taxon>
        <taxon>Phytophthora</taxon>
    </lineage>
</organism>
<comment type="similarity">
    <text evidence="2">Belongs to the DP1 family.</text>
</comment>
<gene>
    <name evidence="7" type="ORF">Pfra01_000596100</name>
</gene>
<comment type="caution">
    <text evidence="7">The sequence shown here is derived from an EMBL/GenBank/DDBJ whole genome shotgun (WGS) entry which is preliminary data.</text>
</comment>
<reference evidence="7" key="1">
    <citation type="submission" date="2023-04" db="EMBL/GenBank/DDBJ databases">
        <title>Phytophthora fragariaefolia NBRC 109709.</title>
        <authorList>
            <person name="Ichikawa N."/>
            <person name="Sato H."/>
            <person name="Tonouchi N."/>
        </authorList>
    </citation>
    <scope>NUCLEOTIDE SEQUENCE</scope>
    <source>
        <strain evidence="7">NBRC 109709</strain>
    </source>
</reference>